<keyword evidence="10" id="KW-1185">Reference proteome</keyword>
<dbReference type="KEGG" id="grc:GI584_05490"/>
<evidence type="ECO:0000256" key="4">
    <source>
        <dbReference type="ARBA" id="ARBA00022777"/>
    </source>
</evidence>
<evidence type="ECO:0000256" key="2">
    <source>
        <dbReference type="ARBA" id="ARBA00022679"/>
    </source>
</evidence>
<evidence type="ECO:0000313" key="10">
    <source>
        <dbReference type="Proteomes" id="UP000339690"/>
    </source>
</evidence>
<evidence type="ECO:0000256" key="1">
    <source>
        <dbReference type="ARBA" id="ARBA00005715"/>
    </source>
</evidence>
<evidence type="ECO:0000256" key="6">
    <source>
        <dbReference type="ARBA" id="ARBA00023277"/>
    </source>
</evidence>
<dbReference type="GO" id="GO:0005524">
    <property type="term" value="F:ATP binding"/>
    <property type="evidence" value="ECO:0007669"/>
    <property type="project" value="UniProtKB-KW"/>
</dbReference>
<evidence type="ECO:0000313" key="9">
    <source>
        <dbReference type="EMBL" id="QGH33503.1"/>
    </source>
</evidence>
<proteinExistence type="inferred from homology"/>
<dbReference type="InterPro" id="IPR010737">
    <property type="entry name" value="4-carb_acid_sugar_kinase_N"/>
</dbReference>
<keyword evidence="3" id="KW-0547">Nucleotide-binding</keyword>
<protein>
    <submittedName>
        <fullName evidence="9">Four-carbon acid sugar kinase family protein</fullName>
    </submittedName>
</protein>
<dbReference type="InterPro" id="IPR042213">
    <property type="entry name" value="NBD_C_sf"/>
</dbReference>
<keyword evidence="6" id="KW-0119">Carbohydrate metabolism</keyword>
<dbReference type="SUPFAM" id="SSF142764">
    <property type="entry name" value="YgbK-like"/>
    <property type="match status" value="1"/>
</dbReference>
<dbReference type="EMBL" id="CP045915">
    <property type="protein sequence ID" value="QGH33503.1"/>
    <property type="molecule type" value="Genomic_DNA"/>
</dbReference>
<name>A0A5Q2THR0_9BACI</name>
<dbReference type="AlphaFoldDB" id="A0A5Q2THR0"/>
<accession>A0A5Q2THR0</accession>
<sequence>MKIAVIADDLTGANDTGVQFARNGLKTSVLIQPNGQILPDLDVVVMDTDSRSVSGNEAYLRVKAASEYLSKYHFNLVYKKIDSTLRGNIGSELDAVYHVYAPDFIIIAPAYPNNKRVVRNGHLFVKERAIHQTEFANDPKTPIHTSYVPDILRKGSNHEVGIITKENLVRGKTHVLNLLNEMKEQNIPYILFDSDQQSDLDEIVTYINQSRFKVVWSGSAGLAHALKMNYHPLKQNEKLHIQYKDATILTVIGSVNKRTREQLDVLRADESNKCIRLQSHLIVGNDLDCGAEVKRVIEETRLATKDYKSVVIYSAGDKAEIEEAVRKGVELQLTPTMVSDRISQVLGQITNEIMEKQEVYGLVLTGGDTARQVCVSLGVSELNLVDDIEEGIPVGFLHWKNRDILTITKAGGFGSRMVLKDAINYLKGGEVSCAQSLE</sequence>
<keyword evidence="4 9" id="KW-0418">Kinase</keyword>
<reference evidence="9 10" key="1">
    <citation type="submission" date="2019-11" db="EMBL/GenBank/DDBJ databases">
        <title>Gracilibacillus salitolerans sp. nov., a moderate halophile isolated from a saline soil in northwest China.</title>
        <authorList>
            <person name="Gan L."/>
        </authorList>
    </citation>
    <scope>NUCLEOTIDE SEQUENCE [LARGE SCALE GENOMIC DNA]</scope>
    <source>
        <strain evidence="9 10">SCU50</strain>
    </source>
</reference>
<dbReference type="RefSeq" id="WP_153790527.1">
    <property type="nucleotide sequence ID" value="NZ_CP045915.1"/>
</dbReference>
<feature type="domain" description="Four-carbon acid sugar kinase nucleotide binding" evidence="8">
    <location>
        <begin position="249"/>
        <end position="416"/>
    </location>
</feature>
<dbReference type="Pfam" id="PF07005">
    <property type="entry name" value="SBD_N"/>
    <property type="match status" value="1"/>
</dbReference>
<comment type="similarity">
    <text evidence="1">Belongs to the four-carbon acid sugar kinase family.</text>
</comment>
<evidence type="ECO:0000256" key="5">
    <source>
        <dbReference type="ARBA" id="ARBA00022840"/>
    </source>
</evidence>
<dbReference type="GO" id="GO:0016301">
    <property type="term" value="F:kinase activity"/>
    <property type="evidence" value="ECO:0007669"/>
    <property type="project" value="UniProtKB-KW"/>
</dbReference>
<feature type="domain" description="Four-carbon acid sugar kinase N-terminal" evidence="7">
    <location>
        <begin position="3"/>
        <end position="226"/>
    </location>
</feature>
<evidence type="ECO:0000259" key="7">
    <source>
        <dbReference type="Pfam" id="PF07005"/>
    </source>
</evidence>
<dbReference type="Gene3D" id="3.40.50.10840">
    <property type="entry name" value="Putative sugar-binding, N-terminal domain"/>
    <property type="match status" value="1"/>
</dbReference>
<organism evidence="9 10">
    <name type="scientific">Gracilibacillus salitolerans</name>
    <dbReference type="NCBI Taxonomy" id="2663022"/>
    <lineage>
        <taxon>Bacteria</taxon>
        <taxon>Bacillati</taxon>
        <taxon>Bacillota</taxon>
        <taxon>Bacilli</taxon>
        <taxon>Bacillales</taxon>
        <taxon>Bacillaceae</taxon>
        <taxon>Gracilibacillus</taxon>
    </lineage>
</organism>
<dbReference type="InterPro" id="IPR031475">
    <property type="entry name" value="NBD_C"/>
</dbReference>
<keyword evidence="5" id="KW-0067">ATP-binding</keyword>
<evidence type="ECO:0000259" key="8">
    <source>
        <dbReference type="Pfam" id="PF17042"/>
    </source>
</evidence>
<dbReference type="Pfam" id="PF17042">
    <property type="entry name" value="NBD_C"/>
    <property type="match status" value="1"/>
</dbReference>
<keyword evidence="2" id="KW-0808">Transferase</keyword>
<dbReference type="Proteomes" id="UP000339690">
    <property type="component" value="Chromosome"/>
</dbReference>
<evidence type="ECO:0000256" key="3">
    <source>
        <dbReference type="ARBA" id="ARBA00022741"/>
    </source>
</evidence>
<gene>
    <name evidence="9" type="ORF">GI584_05490</name>
</gene>
<dbReference type="Gene3D" id="3.40.980.20">
    <property type="entry name" value="Four-carbon acid sugar kinase, nucleotide binding domain"/>
    <property type="match status" value="1"/>
</dbReference>
<dbReference type="InterPro" id="IPR037051">
    <property type="entry name" value="4-carb_acid_sugar_kinase_N_sf"/>
</dbReference>